<dbReference type="PROSITE" id="PS51257">
    <property type="entry name" value="PROKAR_LIPOPROTEIN"/>
    <property type="match status" value="1"/>
</dbReference>
<reference evidence="2 3" key="1">
    <citation type="submission" date="2024-04" db="EMBL/GenBank/DDBJ databases">
        <title>genome sequences of Mucor flavus KT1a and Helicostylum pulchrum KT1b strains isolated from the surface of a dry-aged beef.</title>
        <authorList>
            <person name="Toyotome T."/>
            <person name="Hosono M."/>
            <person name="Torimaru M."/>
            <person name="Fukuda K."/>
            <person name="Mikami N."/>
        </authorList>
    </citation>
    <scope>NUCLEOTIDE SEQUENCE [LARGE SCALE GENOMIC DNA]</scope>
    <source>
        <strain evidence="2 3">KT1a</strain>
    </source>
</reference>
<protein>
    <submittedName>
        <fullName evidence="2">Uncharacterized protein</fullName>
    </submittedName>
</protein>
<evidence type="ECO:0000256" key="1">
    <source>
        <dbReference type="SAM" id="SignalP"/>
    </source>
</evidence>
<feature type="chain" id="PRO_5046572717" evidence="1">
    <location>
        <begin position="22"/>
        <end position="286"/>
    </location>
</feature>
<proteinExistence type="predicted"/>
<keyword evidence="3" id="KW-1185">Reference proteome</keyword>
<sequence length="286" mass="31958">MRTTAFIALVISFTISACTSALVINRNQGEGSIQVNRFLDHESASVQEQLTARAVGGDIPVGQCERSTKKCGLSGLIIATKKKVVDGTKEEDFNSDRRVAKKLKKHLTQEELVKVDTTIKKKPSITAITGIVASRIFDSEEGIENINPIISNKDRTKNDVTKSRIRSGLSNPLSKDPFEEFVKIKEEFPEYIISAESASSKFFIMFSAPDMTKAKLPFNSRSMLTNVTYKAVCIGYYSVSTVIYVPDMKKHLVIFQAIIKKLNTNQFAVYFEALFKFFDIIPETSQ</sequence>
<keyword evidence="1" id="KW-0732">Signal</keyword>
<gene>
    <name evidence="2" type="ORF">MFLAVUS_010955</name>
</gene>
<organism evidence="2 3">
    <name type="scientific">Mucor flavus</name>
    <dbReference type="NCBI Taxonomy" id="439312"/>
    <lineage>
        <taxon>Eukaryota</taxon>
        <taxon>Fungi</taxon>
        <taxon>Fungi incertae sedis</taxon>
        <taxon>Mucoromycota</taxon>
        <taxon>Mucoromycotina</taxon>
        <taxon>Mucoromycetes</taxon>
        <taxon>Mucorales</taxon>
        <taxon>Mucorineae</taxon>
        <taxon>Mucoraceae</taxon>
        <taxon>Mucor</taxon>
    </lineage>
</organism>
<comment type="caution">
    <text evidence="2">The sequence shown here is derived from an EMBL/GenBank/DDBJ whole genome shotgun (WGS) entry which is preliminary data.</text>
</comment>
<dbReference type="Proteomes" id="UP001473302">
    <property type="component" value="Unassembled WGS sequence"/>
</dbReference>
<evidence type="ECO:0000313" key="3">
    <source>
        <dbReference type="Proteomes" id="UP001473302"/>
    </source>
</evidence>
<name>A0ABP9ZE87_9FUNG</name>
<evidence type="ECO:0000313" key="2">
    <source>
        <dbReference type="EMBL" id="GAA5817409.1"/>
    </source>
</evidence>
<accession>A0ABP9ZE87</accession>
<feature type="signal peptide" evidence="1">
    <location>
        <begin position="1"/>
        <end position="21"/>
    </location>
</feature>
<dbReference type="EMBL" id="BAABUK010000042">
    <property type="protein sequence ID" value="GAA5817409.1"/>
    <property type="molecule type" value="Genomic_DNA"/>
</dbReference>